<dbReference type="Pfam" id="PF10057">
    <property type="entry name" value="MpsC"/>
    <property type="match status" value="1"/>
</dbReference>
<evidence type="ECO:0000313" key="3">
    <source>
        <dbReference type="Proteomes" id="UP000014227"/>
    </source>
</evidence>
<accession>S0EYG8</accession>
<gene>
    <name evidence="2" type="ORF">CCALI_01556</name>
</gene>
<dbReference type="HOGENOM" id="CLU_136657_0_0_0"/>
<organism evidence="2 3">
    <name type="scientific">Chthonomonas calidirosea (strain DSM 23976 / ICMP 18418 / T49)</name>
    <dbReference type="NCBI Taxonomy" id="1303518"/>
    <lineage>
        <taxon>Bacteria</taxon>
        <taxon>Bacillati</taxon>
        <taxon>Armatimonadota</taxon>
        <taxon>Chthonomonadia</taxon>
        <taxon>Chthonomonadales</taxon>
        <taxon>Chthonomonadaceae</taxon>
        <taxon>Chthonomonas</taxon>
    </lineage>
</organism>
<dbReference type="FunCoup" id="S0EYG8">
    <property type="interactions" value="1"/>
</dbReference>
<dbReference type="KEGG" id="ccz:CCALI_01556"/>
<reference evidence="3" key="1">
    <citation type="submission" date="2013-03" db="EMBL/GenBank/DDBJ databases">
        <title>Genome sequence of Chthonomonas calidirosea, the first sequenced genome from the Armatimonadetes phylum (formally candidate division OP10).</title>
        <authorList>
            <person name="Lee K.C.Y."/>
            <person name="Morgan X.C."/>
            <person name="Dunfield P.F."/>
            <person name="Tamas I."/>
            <person name="Houghton K.M."/>
            <person name="Vyssotski M."/>
            <person name="Ryan J.L.J."/>
            <person name="Lagutin K."/>
            <person name="McDonald I.R."/>
            <person name="Stott M.B."/>
        </authorList>
    </citation>
    <scope>NUCLEOTIDE SEQUENCE [LARGE SCALE GENOMIC DNA]</scope>
    <source>
        <strain evidence="3">DSM 23976 / ICMP 18418 / T49</strain>
    </source>
</reference>
<dbReference type="InParanoid" id="S0EYG8"/>
<dbReference type="STRING" id="454171.CP488_02540"/>
<feature type="domain" description="Na+-translocating membrane potential-generating system MpsC" evidence="1">
    <location>
        <begin position="5"/>
        <end position="114"/>
    </location>
</feature>
<dbReference type="EMBL" id="HF951689">
    <property type="protein sequence ID" value="CCW35372.1"/>
    <property type="molecule type" value="Genomic_DNA"/>
</dbReference>
<dbReference type="AlphaFoldDB" id="S0EYG8"/>
<evidence type="ECO:0000259" key="1">
    <source>
        <dbReference type="Pfam" id="PF10057"/>
    </source>
</evidence>
<dbReference type="eggNOG" id="COG5609">
    <property type="taxonomic scope" value="Bacteria"/>
</dbReference>
<dbReference type="PATRIC" id="fig|1303518.3.peg.1596"/>
<keyword evidence="3" id="KW-1185">Reference proteome</keyword>
<sequence length="132" mass="14752">MNQPTKGMIEAEIANAVSRFQREQQGRGPSDVKVHLVGDALLVRCTGILTPTEAHLVATEEGRRLIRSARQELRMISRNEIEAIIANIVGCKVLRSYGDVNVEAAELVEVYILEENVEKRFLDASNLPARKR</sequence>
<protein>
    <submittedName>
        <fullName evidence="2">Uncharacterized conserved protein</fullName>
    </submittedName>
</protein>
<dbReference type="Proteomes" id="UP000014227">
    <property type="component" value="Chromosome I"/>
</dbReference>
<name>S0EYG8_CHTCT</name>
<proteinExistence type="predicted"/>
<dbReference type="InterPro" id="IPR018745">
    <property type="entry name" value="MpsC"/>
</dbReference>
<evidence type="ECO:0000313" key="2">
    <source>
        <dbReference type="EMBL" id="CCW35372.1"/>
    </source>
</evidence>
<dbReference type="RefSeq" id="WP_016482906.1">
    <property type="nucleotide sequence ID" value="NC_021487.1"/>
</dbReference>